<dbReference type="PANTHER" id="PTHR43584">
    <property type="entry name" value="NUCLEOTIDYL TRANSFERASE"/>
    <property type="match status" value="1"/>
</dbReference>
<dbReference type="NCBIfam" id="TIGR03991">
    <property type="entry name" value="alt_bact_glmU"/>
    <property type="match status" value="1"/>
</dbReference>
<dbReference type="EMBL" id="DSQF01000017">
    <property type="protein sequence ID" value="HGZ43383.1"/>
    <property type="molecule type" value="Genomic_DNA"/>
</dbReference>
<dbReference type="Pfam" id="PF13562">
    <property type="entry name" value="NTP_transf_4"/>
    <property type="match status" value="1"/>
</dbReference>
<sequence length="441" mass="45748">MPGPHGGRPAARPRAALRLRGCVRVRRTQGRAVSAGLVLYEDRHWRDLRPLTDVVPVPALAFGADTLGGRLARAAGLPLLATVARPAALAARGAAGAPPAPPAPGEPVLVLNAAALPGPWLAAAREARVPALLVGDGRVAGAHLPWSMLAPGLARGEDFETFLLGLALPAFPCDAAFVQFPWHLIERNADAIAADLAARPAAVAGEVHPAAVVLEPGRVIVEAGARVEPLAVLDARSGPILVGAGALVRSHTVVTGPCVVGPGTQLLGGFVSRSTIGPECRIAGEVEECVWQGYANKRHHGFVGHSAIGEWVNLGALTTTSDLKNNYGNVRVWVDGRELDSRSPKVGSVIGAHVKTGIGTLLPTGASIGTGANLFGGGRFAPKRVPAFGWWDGETMAEHRLERFLETARVAHARRGRELGPDEAAALEALFAATAGERRAG</sequence>
<dbReference type="Gene3D" id="2.160.10.10">
    <property type="entry name" value="Hexapeptide repeat proteins"/>
    <property type="match status" value="1"/>
</dbReference>
<keyword evidence="2" id="KW-0012">Acyltransferase</keyword>
<evidence type="ECO:0000256" key="2">
    <source>
        <dbReference type="ARBA" id="ARBA00023315"/>
    </source>
</evidence>
<dbReference type="GO" id="GO:0016746">
    <property type="term" value="F:acyltransferase activity"/>
    <property type="evidence" value="ECO:0007669"/>
    <property type="project" value="UniProtKB-KW"/>
</dbReference>
<organism evidence="3">
    <name type="scientific">Eiseniibacteriota bacterium</name>
    <dbReference type="NCBI Taxonomy" id="2212470"/>
    <lineage>
        <taxon>Bacteria</taxon>
        <taxon>Candidatus Eiseniibacteriota</taxon>
    </lineage>
</organism>
<dbReference type="AlphaFoldDB" id="A0A832I6D4"/>
<keyword evidence="1" id="KW-0808">Transferase</keyword>
<dbReference type="InterPro" id="IPR011004">
    <property type="entry name" value="Trimer_LpxA-like_sf"/>
</dbReference>
<protein>
    <recommendedName>
        <fullName evidence="4">Glucose-1-phosphate thymidylyltransferase</fullName>
    </recommendedName>
</protein>
<name>A0A832I6D4_UNCEI</name>
<evidence type="ECO:0008006" key="4">
    <source>
        <dbReference type="Google" id="ProtNLM"/>
    </source>
</evidence>
<reference evidence="3" key="1">
    <citation type="journal article" date="2020" name="mSystems">
        <title>Genome- and Community-Level Interaction Insights into Carbon Utilization and Element Cycling Functions of Hydrothermarchaeota in Hydrothermal Sediment.</title>
        <authorList>
            <person name="Zhou Z."/>
            <person name="Liu Y."/>
            <person name="Xu W."/>
            <person name="Pan J."/>
            <person name="Luo Z.H."/>
            <person name="Li M."/>
        </authorList>
    </citation>
    <scope>NUCLEOTIDE SEQUENCE [LARGE SCALE GENOMIC DNA]</scope>
    <source>
        <strain evidence="3">SpSt-381</strain>
    </source>
</reference>
<evidence type="ECO:0000256" key="1">
    <source>
        <dbReference type="ARBA" id="ARBA00022679"/>
    </source>
</evidence>
<dbReference type="SUPFAM" id="SSF51161">
    <property type="entry name" value="Trimeric LpxA-like enzymes"/>
    <property type="match status" value="1"/>
</dbReference>
<gene>
    <name evidence="3" type="ORF">ENR23_08165</name>
</gene>
<accession>A0A832I6D4</accession>
<comment type="caution">
    <text evidence="3">The sequence shown here is derived from an EMBL/GenBank/DDBJ whole genome shotgun (WGS) entry which is preliminary data.</text>
</comment>
<dbReference type="GO" id="GO:0016779">
    <property type="term" value="F:nucleotidyltransferase activity"/>
    <property type="evidence" value="ECO:0007669"/>
    <property type="project" value="UniProtKB-ARBA"/>
</dbReference>
<dbReference type="InterPro" id="IPR023917">
    <property type="entry name" value="Bifunctiontional_GlmU_bac-type"/>
</dbReference>
<dbReference type="InterPro" id="IPR050065">
    <property type="entry name" value="GlmU-like"/>
</dbReference>
<proteinExistence type="predicted"/>
<evidence type="ECO:0000313" key="3">
    <source>
        <dbReference type="EMBL" id="HGZ43383.1"/>
    </source>
</evidence>